<proteinExistence type="inferred from homology"/>
<dbReference type="PANTHER" id="PTHR11024:SF2">
    <property type="entry name" value="PROTEIN SEC13 HOMOLOG"/>
    <property type="match status" value="1"/>
</dbReference>
<dbReference type="AlphaFoldDB" id="A0A6B2LAW1"/>
<evidence type="ECO:0000256" key="3">
    <source>
        <dbReference type="ARBA" id="ARBA00022448"/>
    </source>
</evidence>
<evidence type="ECO:0000256" key="7">
    <source>
        <dbReference type="ARBA" id="ARBA00022927"/>
    </source>
</evidence>
<protein>
    <submittedName>
        <fullName evidence="12">Uncharacterized protein</fullName>
    </submittedName>
</protein>
<dbReference type="GO" id="GO:0031080">
    <property type="term" value="C:nuclear pore outer ring"/>
    <property type="evidence" value="ECO:0007669"/>
    <property type="project" value="TreeGrafter"/>
</dbReference>
<dbReference type="GO" id="GO:0030127">
    <property type="term" value="C:COPII vesicle coat"/>
    <property type="evidence" value="ECO:0007669"/>
    <property type="project" value="TreeGrafter"/>
</dbReference>
<keyword evidence="6" id="KW-0509">mRNA transport</keyword>
<comment type="similarity">
    <text evidence="2">Belongs to the WD repeat SEC13 family.</text>
</comment>
<dbReference type="GO" id="GO:0090114">
    <property type="term" value="P:COPII-coated vesicle budding"/>
    <property type="evidence" value="ECO:0007669"/>
    <property type="project" value="TreeGrafter"/>
</dbReference>
<keyword evidence="3" id="KW-0813">Transport</keyword>
<dbReference type="GO" id="GO:0006606">
    <property type="term" value="P:protein import into nucleus"/>
    <property type="evidence" value="ECO:0007669"/>
    <property type="project" value="TreeGrafter"/>
</dbReference>
<dbReference type="PANTHER" id="PTHR11024">
    <property type="entry name" value="NUCLEAR PORE COMPLEX PROTEIN SEC13 / SEH1 FAMILY MEMBER"/>
    <property type="match status" value="1"/>
</dbReference>
<evidence type="ECO:0000256" key="11">
    <source>
        <dbReference type="PROSITE-ProRule" id="PRU00221"/>
    </source>
</evidence>
<sequence>MTTSKMTTYTSFDSQHQDIIHDAQMDYYGKRVATCSSDRSIKVFDITLNKNAPTKIAELLGHEGPVWQVSWAHPKYGSFLASCSYDRRVIIWQEERPYSNVWKIVLDYAVHELSVNSIAWAPPELGLKLACASSDGYISILTKEQDSDWQKTKFMAHNLGVNAISWAPASASTSLLGGNDQPVQKLVSGGCDNLIKIWEFTQNEWQPTVLENVHKDWIRDVAWAPNVGLPYSTIASCSQDGSVIIWNKTDQTAWVPTTLEANPNTVVWRVSWSITGNILAVSSGDNSVTLWKQTNEKWEKISTIDDNEQKQQ</sequence>
<evidence type="ECO:0000256" key="2">
    <source>
        <dbReference type="ARBA" id="ARBA00010102"/>
    </source>
</evidence>
<dbReference type="PROSITE" id="PS50082">
    <property type="entry name" value="WD_REPEATS_2"/>
    <property type="match status" value="2"/>
</dbReference>
<dbReference type="GO" id="GO:0005198">
    <property type="term" value="F:structural molecule activity"/>
    <property type="evidence" value="ECO:0007669"/>
    <property type="project" value="InterPro"/>
</dbReference>
<evidence type="ECO:0000256" key="9">
    <source>
        <dbReference type="ARBA" id="ARBA00023132"/>
    </source>
</evidence>
<reference evidence="12" key="1">
    <citation type="journal article" date="2020" name="J. Eukaryot. Microbiol.">
        <title>De novo Sequencing, Assembly and Annotation of the Transcriptome for the Free-Living Testate Amoeba Arcella intermedia.</title>
        <authorList>
            <person name="Ribeiro G.M."/>
            <person name="Porfirio-Sousa A.L."/>
            <person name="Maurer-Alcala X.X."/>
            <person name="Katz L.A."/>
            <person name="Lahr D.J.G."/>
        </authorList>
    </citation>
    <scope>NUCLEOTIDE SEQUENCE</scope>
</reference>
<organism evidence="12">
    <name type="scientific">Arcella intermedia</name>
    <dbReference type="NCBI Taxonomy" id="1963864"/>
    <lineage>
        <taxon>Eukaryota</taxon>
        <taxon>Amoebozoa</taxon>
        <taxon>Tubulinea</taxon>
        <taxon>Elardia</taxon>
        <taxon>Arcellinida</taxon>
        <taxon>Sphaerothecina</taxon>
        <taxon>Arcellidae</taxon>
        <taxon>Arcella</taxon>
    </lineage>
</organism>
<comment type="subcellular location">
    <subcellularLocation>
        <location evidence="1">Nucleus</location>
        <location evidence="1">Nuclear pore complex</location>
    </subcellularLocation>
</comment>
<evidence type="ECO:0000256" key="4">
    <source>
        <dbReference type="ARBA" id="ARBA00022574"/>
    </source>
</evidence>
<dbReference type="GO" id="GO:0051028">
    <property type="term" value="P:mRNA transport"/>
    <property type="evidence" value="ECO:0007669"/>
    <property type="project" value="UniProtKB-KW"/>
</dbReference>
<dbReference type="InterPro" id="IPR001680">
    <property type="entry name" value="WD40_rpt"/>
</dbReference>
<dbReference type="InterPro" id="IPR037363">
    <property type="entry name" value="Sec13/Seh1_fam"/>
</dbReference>
<evidence type="ECO:0000256" key="6">
    <source>
        <dbReference type="ARBA" id="ARBA00022816"/>
    </source>
</evidence>
<keyword evidence="4 11" id="KW-0853">WD repeat</keyword>
<keyword evidence="9" id="KW-0906">Nuclear pore complex</keyword>
<keyword evidence="7" id="KW-0653">Protein transport</keyword>
<evidence type="ECO:0000313" key="12">
    <source>
        <dbReference type="EMBL" id="NDV34040.1"/>
    </source>
</evidence>
<feature type="repeat" description="WD" evidence="11">
    <location>
        <begin position="59"/>
        <end position="93"/>
    </location>
</feature>
<dbReference type="InterPro" id="IPR015943">
    <property type="entry name" value="WD40/YVTN_repeat-like_dom_sf"/>
</dbReference>
<dbReference type="Gene3D" id="2.130.10.10">
    <property type="entry name" value="YVTN repeat-like/Quinoprotein amine dehydrogenase"/>
    <property type="match status" value="1"/>
</dbReference>
<dbReference type="SMART" id="SM00320">
    <property type="entry name" value="WD40"/>
    <property type="match status" value="6"/>
</dbReference>
<evidence type="ECO:0000256" key="5">
    <source>
        <dbReference type="ARBA" id="ARBA00022737"/>
    </source>
</evidence>
<dbReference type="InterPro" id="IPR036322">
    <property type="entry name" value="WD40_repeat_dom_sf"/>
</dbReference>
<accession>A0A6B2LAW1</accession>
<dbReference type="EMBL" id="GIBP01005071">
    <property type="protein sequence ID" value="NDV34040.1"/>
    <property type="molecule type" value="Transcribed_RNA"/>
</dbReference>
<name>A0A6B2LAW1_9EUKA</name>
<evidence type="ECO:0000256" key="8">
    <source>
        <dbReference type="ARBA" id="ARBA00023010"/>
    </source>
</evidence>
<evidence type="ECO:0000256" key="1">
    <source>
        <dbReference type="ARBA" id="ARBA00004567"/>
    </source>
</evidence>
<dbReference type="SUPFAM" id="SSF50978">
    <property type="entry name" value="WD40 repeat-like"/>
    <property type="match status" value="1"/>
</dbReference>
<feature type="repeat" description="WD" evidence="11">
    <location>
        <begin position="211"/>
        <end position="247"/>
    </location>
</feature>
<keyword evidence="5" id="KW-0677">Repeat</keyword>
<dbReference type="Pfam" id="PF00400">
    <property type="entry name" value="WD40"/>
    <property type="match status" value="5"/>
</dbReference>
<keyword evidence="10" id="KW-0539">Nucleus</keyword>
<evidence type="ECO:0000256" key="10">
    <source>
        <dbReference type="ARBA" id="ARBA00023242"/>
    </source>
</evidence>
<keyword evidence="8" id="KW-0811">Translocation</keyword>